<dbReference type="InterPro" id="IPR017969">
    <property type="entry name" value="Heavy-metal-associated_CS"/>
</dbReference>
<dbReference type="CDD" id="cd00371">
    <property type="entry name" value="HMA"/>
    <property type="match status" value="2"/>
</dbReference>
<dbReference type="GO" id="GO:0043682">
    <property type="term" value="F:P-type divalent copper transporter activity"/>
    <property type="evidence" value="ECO:0007669"/>
    <property type="project" value="TreeGrafter"/>
</dbReference>
<dbReference type="PROSITE" id="PS01047">
    <property type="entry name" value="HMA_1"/>
    <property type="match status" value="2"/>
</dbReference>
<feature type="transmembrane region" description="Helical" evidence="18">
    <location>
        <begin position="450"/>
        <end position="473"/>
    </location>
</feature>
<evidence type="ECO:0000256" key="13">
    <source>
        <dbReference type="ARBA" id="ARBA00022967"/>
    </source>
</evidence>
<dbReference type="InterPro" id="IPR006121">
    <property type="entry name" value="HMA_dom"/>
</dbReference>
<evidence type="ECO:0000256" key="17">
    <source>
        <dbReference type="ARBA" id="ARBA00023136"/>
    </source>
</evidence>
<dbReference type="EMBL" id="CP032707">
    <property type="protein sequence ID" value="AYG95139.1"/>
    <property type="molecule type" value="Genomic_DNA"/>
</dbReference>
<evidence type="ECO:0000256" key="6">
    <source>
        <dbReference type="ARBA" id="ARBA00022692"/>
    </source>
</evidence>
<evidence type="ECO:0000256" key="11">
    <source>
        <dbReference type="ARBA" id="ARBA00022840"/>
    </source>
</evidence>
<dbReference type="GO" id="GO:0005886">
    <property type="term" value="C:plasma membrane"/>
    <property type="evidence" value="ECO:0007669"/>
    <property type="project" value="UniProtKB-SubCell"/>
</dbReference>
<dbReference type="OrthoDB" id="9807843at2"/>
<dbReference type="InterPro" id="IPR059000">
    <property type="entry name" value="ATPase_P-type_domA"/>
</dbReference>
<evidence type="ECO:0000256" key="3">
    <source>
        <dbReference type="ARBA" id="ARBA00012517"/>
    </source>
</evidence>
<evidence type="ECO:0000313" key="20">
    <source>
        <dbReference type="EMBL" id="AYG95139.1"/>
    </source>
</evidence>
<dbReference type="InterPro" id="IPR006122">
    <property type="entry name" value="HMA_Cu_ion-bd"/>
</dbReference>
<keyword evidence="8" id="KW-0677">Repeat</keyword>
<keyword evidence="16" id="KW-0406">Ion transport</keyword>
<evidence type="ECO:0000256" key="1">
    <source>
        <dbReference type="ARBA" id="ARBA00004651"/>
    </source>
</evidence>
<dbReference type="NCBIfam" id="TIGR01494">
    <property type="entry name" value="ATPase_P-type"/>
    <property type="match status" value="1"/>
</dbReference>
<evidence type="ECO:0000256" key="8">
    <source>
        <dbReference type="ARBA" id="ARBA00022737"/>
    </source>
</evidence>
<protein>
    <recommendedName>
        <fullName evidence="3">P-type Cu(+) transporter</fullName>
        <ecNumber evidence="3">7.2.2.8</ecNumber>
    </recommendedName>
</protein>
<dbReference type="SUPFAM" id="SSF55008">
    <property type="entry name" value="HMA, heavy metal-associated domain"/>
    <property type="match status" value="2"/>
</dbReference>
<dbReference type="Gene3D" id="3.40.50.1000">
    <property type="entry name" value="HAD superfamily/HAD-like"/>
    <property type="match status" value="1"/>
</dbReference>
<dbReference type="InterPro" id="IPR023214">
    <property type="entry name" value="HAD_sf"/>
</dbReference>
<dbReference type="InterPro" id="IPR027256">
    <property type="entry name" value="P-typ_ATPase_IB"/>
</dbReference>
<keyword evidence="11 18" id="KW-0067">ATP-binding</keyword>
<evidence type="ECO:0000256" key="7">
    <source>
        <dbReference type="ARBA" id="ARBA00022723"/>
    </source>
</evidence>
<dbReference type="InterPro" id="IPR008250">
    <property type="entry name" value="ATPase_P-typ_transduc_dom_A_sf"/>
</dbReference>
<dbReference type="GO" id="GO:0016887">
    <property type="term" value="F:ATP hydrolysis activity"/>
    <property type="evidence" value="ECO:0007669"/>
    <property type="project" value="InterPro"/>
</dbReference>
<keyword evidence="13" id="KW-1278">Translocase</keyword>
<evidence type="ECO:0000256" key="4">
    <source>
        <dbReference type="ARBA" id="ARBA00022448"/>
    </source>
</evidence>
<evidence type="ECO:0000256" key="9">
    <source>
        <dbReference type="ARBA" id="ARBA00022741"/>
    </source>
</evidence>
<feature type="transmembrane region" description="Helical" evidence="18">
    <location>
        <begin position="163"/>
        <end position="182"/>
    </location>
</feature>
<feature type="transmembrane region" description="Helical" evidence="18">
    <location>
        <begin position="202"/>
        <end position="220"/>
    </location>
</feature>
<dbReference type="InterPro" id="IPR023299">
    <property type="entry name" value="ATPase_P-typ_cyto_dom_N"/>
</dbReference>
<dbReference type="InterPro" id="IPR044492">
    <property type="entry name" value="P_typ_ATPase_HD_dom"/>
</dbReference>
<dbReference type="Proteomes" id="UP000276984">
    <property type="component" value="Chromosome"/>
</dbReference>
<evidence type="ECO:0000256" key="14">
    <source>
        <dbReference type="ARBA" id="ARBA00022989"/>
    </source>
</evidence>
<dbReference type="PRINTS" id="PR00120">
    <property type="entry name" value="HATPASE"/>
</dbReference>
<dbReference type="SFLD" id="SFLDG00002">
    <property type="entry name" value="C1.7:_P-type_atpase_like"/>
    <property type="match status" value="1"/>
</dbReference>
<dbReference type="GO" id="GO:0005507">
    <property type="term" value="F:copper ion binding"/>
    <property type="evidence" value="ECO:0007669"/>
    <property type="project" value="InterPro"/>
</dbReference>
<evidence type="ECO:0000256" key="10">
    <source>
        <dbReference type="ARBA" id="ARBA00022796"/>
    </source>
</evidence>
<dbReference type="SUPFAM" id="SSF81665">
    <property type="entry name" value="Calcium ATPase, transmembrane domain M"/>
    <property type="match status" value="1"/>
</dbReference>
<keyword evidence="6 18" id="KW-0812">Transmembrane</keyword>
<proteinExistence type="inferred from homology"/>
<keyword evidence="9 18" id="KW-0547">Nucleotide-binding</keyword>
<dbReference type="Gene3D" id="3.30.70.100">
    <property type="match status" value="2"/>
</dbReference>
<evidence type="ECO:0000256" key="16">
    <source>
        <dbReference type="ARBA" id="ARBA00023065"/>
    </source>
</evidence>
<keyword evidence="17 18" id="KW-0472">Membrane</keyword>
<dbReference type="PRINTS" id="PR00119">
    <property type="entry name" value="CATATPASE"/>
</dbReference>
<dbReference type="Pfam" id="PF00122">
    <property type="entry name" value="E1-E2_ATPase"/>
    <property type="match status" value="1"/>
</dbReference>
<evidence type="ECO:0000256" key="18">
    <source>
        <dbReference type="RuleBase" id="RU362081"/>
    </source>
</evidence>
<keyword evidence="21" id="KW-1185">Reference proteome</keyword>
<feature type="transmembrane region" description="Helical" evidence="18">
    <location>
        <begin position="791"/>
        <end position="813"/>
    </location>
</feature>
<dbReference type="NCBIfam" id="TIGR01511">
    <property type="entry name" value="ATPase-IB1_Cu"/>
    <property type="match status" value="1"/>
</dbReference>
<keyword evidence="7 18" id="KW-0479">Metal-binding</keyword>
<dbReference type="GO" id="GO:0005524">
    <property type="term" value="F:ATP binding"/>
    <property type="evidence" value="ECO:0007669"/>
    <property type="project" value="UniProtKB-UniRule"/>
</dbReference>
<evidence type="ECO:0000256" key="12">
    <source>
        <dbReference type="ARBA" id="ARBA00022842"/>
    </source>
</evidence>
<dbReference type="SUPFAM" id="SSF81653">
    <property type="entry name" value="Calcium ATPase, transduction domain A"/>
    <property type="match status" value="1"/>
</dbReference>
<evidence type="ECO:0000256" key="2">
    <source>
        <dbReference type="ARBA" id="ARBA00006024"/>
    </source>
</evidence>
<keyword evidence="10" id="KW-0187">Copper transport</keyword>
<feature type="transmembrane region" description="Helical" evidence="18">
    <location>
        <begin position="241"/>
        <end position="263"/>
    </location>
</feature>
<dbReference type="InterPro" id="IPR036163">
    <property type="entry name" value="HMA_dom_sf"/>
</dbReference>
<dbReference type="NCBIfam" id="TIGR00003">
    <property type="entry name" value="copper ion binding protein"/>
    <property type="match status" value="1"/>
</dbReference>
<dbReference type="CDD" id="cd02094">
    <property type="entry name" value="P-type_ATPase_Cu-like"/>
    <property type="match status" value="1"/>
</dbReference>
<dbReference type="InterPro" id="IPR001757">
    <property type="entry name" value="P_typ_ATPase"/>
</dbReference>
<dbReference type="GO" id="GO:0140581">
    <property type="term" value="F:P-type monovalent copper transporter activity"/>
    <property type="evidence" value="ECO:0007669"/>
    <property type="project" value="UniProtKB-EC"/>
</dbReference>
<sequence length="827" mass="85639">MPAPALRTLDLPVLGMTCASCVGRVEKAIRAVPGVAEARVNLAAGRAQAVLTPEGSAAAVVEAVRATGYEPLTEERAYRVRDMNCASCVGRVEKALAAVPGVLSASVNLATERATVRVVPGAARFRDLAAAVEQAGYRLEAPEDAGLDAGDREQAARDAEIRALGRAVLVAGVATLPLIVLEMGSHFIPGVHHWIAETLGQFGWRAISFVLATFVLFGPGRIFFRSGVPALLRGAPEMNSLVVLGATAAWAFSTVATFAPHWLPQGTANIYFEAAAVIVTLILLGRWIEARAKGRTGQAIRRLMSLQAKTARVVRDGIEQDVAADAVEVGDLVVVRPGERVPVDGVVMDGASFVDESMLTGEPIPVEKIAGAEVTGGTLNTTGAFRFEARQVGAQTVLAQIVRMVEAAQGAKLPIQALVDRVTGWFVPAVMAVAALTFVAWFLFGPDPALGMALVNAVAVLIIACPCAMGLATPTSIMVGVGRAAELGVLFRKGEALQALRDVQVVAFDKTGTLTEGRPELTDLAVAEGFDEGVVLAQVAALESRSEHPVARALVAAAQARGLGVAAPQDFDSIPGKGVTGRVEGARVAVGADRYMTELGCDVAVFAETAARLGDEGKTPLYAAVDGRLAAIIAVADPIKPTTAEAIRALHGLGLKVAVISGDNRRTAAAVARRLGIDEVHAEVLPDGKVDVLQAMKAGERRVAFVGDGVNDAPALAAADVGLAVGGGSDVAIESADVILTGGDLRGAVSAFGLSRATMANIRQNLAWAFGYNVLLIPVAAGVLYPVFGVLLSPMLAAGAMALSSISVVLNALRLRAFRPHIEGAAR</sequence>
<dbReference type="GO" id="GO:0060003">
    <property type="term" value="P:copper ion export"/>
    <property type="evidence" value="ECO:0007669"/>
    <property type="project" value="UniProtKB-ARBA"/>
</dbReference>
<dbReference type="Pfam" id="PF00403">
    <property type="entry name" value="HMA"/>
    <property type="match status" value="2"/>
</dbReference>
<dbReference type="GO" id="GO:0055070">
    <property type="term" value="P:copper ion homeostasis"/>
    <property type="evidence" value="ECO:0007669"/>
    <property type="project" value="TreeGrafter"/>
</dbReference>
<accession>A0A494RIA3</accession>
<evidence type="ECO:0000259" key="19">
    <source>
        <dbReference type="PROSITE" id="PS50846"/>
    </source>
</evidence>
<dbReference type="AlphaFoldDB" id="A0A494RIA3"/>
<dbReference type="Pfam" id="PF00702">
    <property type="entry name" value="Hydrolase"/>
    <property type="match status" value="1"/>
</dbReference>
<keyword evidence="12" id="KW-0460">Magnesium</keyword>
<evidence type="ECO:0000256" key="5">
    <source>
        <dbReference type="ARBA" id="ARBA00022475"/>
    </source>
</evidence>
<dbReference type="SFLD" id="SFLDS00003">
    <property type="entry name" value="Haloacid_Dehalogenase"/>
    <property type="match status" value="1"/>
</dbReference>
<dbReference type="InterPro" id="IPR036412">
    <property type="entry name" value="HAD-like_sf"/>
</dbReference>
<dbReference type="PANTHER" id="PTHR43520:SF8">
    <property type="entry name" value="P-TYPE CU(+) TRANSPORTER"/>
    <property type="match status" value="1"/>
</dbReference>
<dbReference type="PANTHER" id="PTHR43520">
    <property type="entry name" value="ATP7, ISOFORM B"/>
    <property type="match status" value="1"/>
</dbReference>
<keyword evidence="4" id="KW-0813">Transport</keyword>
<keyword evidence="14 18" id="KW-1133">Transmembrane helix</keyword>
<organism evidence="20 21">
    <name type="scientific">Brevundimonas naejangsanensis</name>
    <dbReference type="NCBI Taxonomy" id="588932"/>
    <lineage>
        <taxon>Bacteria</taxon>
        <taxon>Pseudomonadati</taxon>
        <taxon>Pseudomonadota</taxon>
        <taxon>Alphaproteobacteria</taxon>
        <taxon>Caulobacterales</taxon>
        <taxon>Caulobacteraceae</taxon>
        <taxon>Brevundimonas</taxon>
    </lineage>
</organism>
<dbReference type="PROSITE" id="PS00154">
    <property type="entry name" value="ATPASE_E1_E2"/>
    <property type="match status" value="1"/>
</dbReference>
<dbReference type="FunFam" id="2.70.150.10:FF:000020">
    <property type="entry name" value="Copper-exporting P-type ATPase A"/>
    <property type="match status" value="1"/>
</dbReference>
<dbReference type="InterPro" id="IPR023298">
    <property type="entry name" value="ATPase_P-typ_TM_dom_sf"/>
</dbReference>
<feature type="domain" description="HMA" evidence="19">
    <location>
        <begin position="74"/>
        <end position="140"/>
    </location>
</feature>
<feature type="transmembrane region" description="Helical" evidence="18">
    <location>
        <begin position="269"/>
        <end position="288"/>
    </location>
</feature>
<keyword evidence="15" id="KW-0186">Copper</keyword>
<feature type="transmembrane region" description="Helical" evidence="18">
    <location>
        <begin position="766"/>
        <end position="785"/>
    </location>
</feature>
<feature type="domain" description="HMA" evidence="19">
    <location>
        <begin position="7"/>
        <end position="72"/>
    </location>
</feature>
<comment type="similarity">
    <text evidence="2 18">Belongs to the cation transport ATPase (P-type) (TC 3.A.3) family. Type IB subfamily.</text>
</comment>
<dbReference type="InterPro" id="IPR018303">
    <property type="entry name" value="ATPase_P-typ_P_site"/>
</dbReference>
<dbReference type="RefSeq" id="WP_121482287.1">
    <property type="nucleotide sequence ID" value="NZ_CP032707.1"/>
</dbReference>
<evidence type="ECO:0000256" key="15">
    <source>
        <dbReference type="ARBA" id="ARBA00023008"/>
    </source>
</evidence>
<keyword evidence="5 18" id="KW-1003">Cell membrane</keyword>
<reference evidence="20 21" key="1">
    <citation type="submission" date="2018-10" db="EMBL/GenBank/DDBJ databases">
        <title>Complete genome sequence of Brevundimonas naejangsanensis BRV3.</title>
        <authorList>
            <person name="Berrios L."/>
            <person name="Ely B."/>
        </authorList>
    </citation>
    <scope>NUCLEOTIDE SEQUENCE [LARGE SCALE GENOMIC DNA]</scope>
    <source>
        <strain evidence="20 21">BRV3</strain>
    </source>
</reference>
<feature type="transmembrane region" description="Helical" evidence="18">
    <location>
        <begin position="422"/>
        <end position="444"/>
    </location>
</feature>
<name>A0A494RIA3_9CAUL</name>
<dbReference type="SFLD" id="SFLDF00027">
    <property type="entry name" value="p-type_atpase"/>
    <property type="match status" value="1"/>
</dbReference>
<gene>
    <name evidence="20" type="ORF">D8I30_08040</name>
</gene>
<comment type="subcellular location">
    <subcellularLocation>
        <location evidence="1">Cell membrane</location>
        <topology evidence="1">Multi-pass membrane protein</topology>
    </subcellularLocation>
</comment>
<dbReference type="Gene3D" id="2.70.150.10">
    <property type="entry name" value="Calcium-transporting ATPase, cytoplasmic transduction domain A"/>
    <property type="match status" value="1"/>
</dbReference>
<evidence type="ECO:0000313" key="21">
    <source>
        <dbReference type="Proteomes" id="UP000276984"/>
    </source>
</evidence>
<dbReference type="NCBIfam" id="TIGR01525">
    <property type="entry name" value="ATPase-IB_hvy"/>
    <property type="match status" value="1"/>
</dbReference>
<dbReference type="SUPFAM" id="SSF56784">
    <property type="entry name" value="HAD-like"/>
    <property type="match status" value="1"/>
</dbReference>
<dbReference type="Gene3D" id="3.40.1110.10">
    <property type="entry name" value="Calcium-transporting ATPase, cytoplasmic domain N"/>
    <property type="match status" value="1"/>
</dbReference>
<dbReference type="PROSITE" id="PS50846">
    <property type="entry name" value="HMA_2"/>
    <property type="match status" value="2"/>
</dbReference>
<dbReference type="FunFam" id="3.30.70.100:FF:000005">
    <property type="entry name" value="Copper-exporting P-type ATPase A"/>
    <property type="match status" value="1"/>
</dbReference>
<dbReference type="EC" id="7.2.2.8" evidence="3"/>